<keyword evidence="6" id="KW-1185">Reference proteome</keyword>
<accession>A0A399JAG8</accession>
<evidence type="ECO:0000256" key="2">
    <source>
        <dbReference type="ARBA" id="ARBA00023125"/>
    </source>
</evidence>
<evidence type="ECO:0000313" key="6">
    <source>
        <dbReference type="Proteomes" id="UP000265419"/>
    </source>
</evidence>
<dbReference type="InterPro" id="IPR036390">
    <property type="entry name" value="WH_DNA-bd_sf"/>
</dbReference>
<keyword evidence="2" id="KW-0238">DNA-binding</keyword>
<dbReference type="InterPro" id="IPR000524">
    <property type="entry name" value="Tscrpt_reg_HTH_GntR"/>
</dbReference>
<feature type="domain" description="HTH gntR-type" evidence="4">
    <location>
        <begin position="19"/>
        <end position="86"/>
    </location>
</feature>
<dbReference type="Gene3D" id="1.10.10.10">
    <property type="entry name" value="Winged helix-like DNA-binding domain superfamily/Winged helix DNA-binding domain"/>
    <property type="match status" value="1"/>
</dbReference>
<evidence type="ECO:0000256" key="1">
    <source>
        <dbReference type="ARBA" id="ARBA00023015"/>
    </source>
</evidence>
<name>A0A399JAG8_9MICC</name>
<dbReference type="Pfam" id="PF00392">
    <property type="entry name" value="GntR"/>
    <property type="match status" value="1"/>
</dbReference>
<dbReference type="PROSITE" id="PS50949">
    <property type="entry name" value="HTH_GNTR"/>
    <property type="match status" value="1"/>
</dbReference>
<evidence type="ECO:0000259" key="4">
    <source>
        <dbReference type="PROSITE" id="PS50949"/>
    </source>
</evidence>
<dbReference type="PANTHER" id="PTHR43537:SF45">
    <property type="entry name" value="GNTR FAMILY REGULATORY PROTEIN"/>
    <property type="match status" value="1"/>
</dbReference>
<keyword evidence="3" id="KW-0804">Transcription</keyword>
<proteinExistence type="predicted"/>
<protein>
    <submittedName>
        <fullName evidence="5">GntR family transcriptional regulator</fullName>
    </submittedName>
</protein>
<dbReference type="SUPFAM" id="SSF46785">
    <property type="entry name" value="Winged helix' DNA-binding domain"/>
    <property type="match status" value="1"/>
</dbReference>
<dbReference type="GO" id="GO:0003700">
    <property type="term" value="F:DNA-binding transcription factor activity"/>
    <property type="evidence" value="ECO:0007669"/>
    <property type="project" value="InterPro"/>
</dbReference>
<dbReference type="Pfam" id="PF07729">
    <property type="entry name" value="FCD"/>
    <property type="match status" value="1"/>
</dbReference>
<dbReference type="AlphaFoldDB" id="A0A399JAG8"/>
<dbReference type="GO" id="GO:0003677">
    <property type="term" value="F:DNA binding"/>
    <property type="evidence" value="ECO:0007669"/>
    <property type="project" value="UniProtKB-KW"/>
</dbReference>
<dbReference type="SMART" id="SM00895">
    <property type="entry name" value="FCD"/>
    <property type="match status" value="1"/>
</dbReference>
<keyword evidence="1" id="KW-0805">Transcription regulation</keyword>
<dbReference type="InterPro" id="IPR011711">
    <property type="entry name" value="GntR_C"/>
</dbReference>
<dbReference type="PANTHER" id="PTHR43537">
    <property type="entry name" value="TRANSCRIPTIONAL REGULATOR, GNTR FAMILY"/>
    <property type="match status" value="1"/>
</dbReference>
<dbReference type="InterPro" id="IPR008920">
    <property type="entry name" value="TF_FadR/GntR_C"/>
</dbReference>
<dbReference type="SUPFAM" id="SSF48008">
    <property type="entry name" value="GntR ligand-binding domain-like"/>
    <property type="match status" value="1"/>
</dbReference>
<dbReference type="PRINTS" id="PR00035">
    <property type="entry name" value="HTHGNTR"/>
</dbReference>
<sequence>MAGSRLASWEAVRVNAPHAHTTSWVTQRLRERIEAGTLLPGAKLAEQQLAGELEVSRNTLREAFTALAAHGLVERIPNRGVFVASPGADGVREIYAVRRVVEPAALLWAPVPEGTVERMESIVTRALAAKERADVPAMAAANQELHRIIVGLNASDGVTEMMERVLARMRLVFFAMHDQPDFHTQYVLLNARLVELLGRGERAQAAETMREYLDQAEAELLGHLERDARA</sequence>
<evidence type="ECO:0000256" key="3">
    <source>
        <dbReference type="ARBA" id="ARBA00023163"/>
    </source>
</evidence>
<evidence type="ECO:0000313" key="5">
    <source>
        <dbReference type="EMBL" id="RII42214.1"/>
    </source>
</evidence>
<dbReference type="Proteomes" id="UP000265419">
    <property type="component" value="Unassembled WGS sequence"/>
</dbReference>
<gene>
    <name evidence="5" type="ORF">DWB68_08255</name>
</gene>
<dbReference type="SMART" id="SM00345">
    <property type="entry name" value="HTH_GNTR"/>
    <property type="match status" value="1"/>
</dbReference>
<dbReference type="InterPro" id="IPR036388">
    <property type="entry name" value="WH-like_DNA-bd_sf"/>
</dbReference>
<comment type="caution">
    <text evidence="5">The sequence shown here is derived from an EMBL/GenBank/DDBJ whole genome shotgun (WGS) entry which is preliminary data.</text>
</comment>
<dbReference type="Gene3D" id="1.20.120.530">
    <property type="entry name" value="GntR ligand-binding domain-like"/>
    <property type="match status" value="1"/>
</dbReference>
<reference evidence="5 6" key="1">
    <citation type="submission" date="2018-07" db="EMBL/GenBank/DDBJ databases">
        <title>Arthrobacter sp. nov., isolated from raw cow's milk with high bacterial count.</title>
        <authorList>
            <person name="Hahne J."/>
            <person name="Isele D."/>
            <person name="Lipski A."/>
        </authorList>
    </citation>
    <scope>NUCLEOTIDE SEQUENCE [LARGE SCALE GENOMIC DNA]</scope>
    <source>
        <strain evidence="5 6">JZ R-35</strain>
    </source>
</reference>
<dbReference type="EMBL" id="QQXK01000014">
    <property type="protein sequence ID" value="RII42214.1"/>
    <property type="molecule type" value="Genomic_DNA"/>
</dbReference>
<organism evidence="5 6">
    <name type="scientific">Galactobacter valiniphilus</name>
    <dbReference type="NCBI Taxonomy" id="2676122"/>
    <lineage>
        <taxon>Bacteria</taxon>
        <taxon>Bacillati</taxon>
        <taxon>Actinomycetota</taxon>
        <taxon>Actinomycetes</taxon>
        <taxon>Micrococcales</taxon>
        <taxon>Micrococcaceae</taxon>
        <taxon>Galactobacter</taxon>
    </lineage>
</organism>
<dbReference type="CDD" id="cd07377">
    <property type="entry name" value="WHTH_GntR"/>
    <property type="match status" value="1"/>
</dbReference>